<feature type="region of interest" description="Disordered" evidence="1">
    <location>
        <begin position="1"/>
        <end position="111"/>
    </location>
</feature>
<proteinExistence type="predicted"/>
<name>A0A481TGP9_HHV2</name>
<evidence type="ECO:0000313" key="2">
    <source>
        <dbReference type="EMBL" id="QBH80554.1"/>
    </source>
</evidence>
<evidence type="ECO:0000256" key="1">
    <source>
        <dbReference type="SAM" id="MobiDB-lite"/>
    </source>
</evidence>
<dbReference type="EMBL" id="MH790608">
    <property type="protein sequence ID" value="QBH80554.1"/>
    <property type="molecule type" value="Genomic_DNA"/>
</dbReference>
<organism evidence="2">
    <name type="scientific">Human herpesvirus 2</name>
    <name type="common">HHV-2</name>
    <name type="synonym">Human herpes simplex virus 2</name>
    <dbReference type="NCBI Taxonomy" id="10310"/>
    <lineage>
        <taxon>Viruses</taxon>
        <taxon>Duplodnaviria</taxon>
        <taxon>Heunggongvirae</taxon>
        <taxon>Peploviricota</taxon>
        <taxon>Herviviricetes</taxon>
        <taxon>Herpesvirales</taxon>
        <taxon>Orthoherpesviridae</taxon>
        <taxon>Alphaherpesvirinae</taxon>
        <taxon>Simplexvirus</taxon>
        <taxon>Simplexvirus humanalpha2</taxon>
    </lineage>
</organism>
<protein>
    <submittedName>
        <fullName evidence="2">Uncharacterized protein</fullName>
    </submittedName>
</protein>
<accession>A0A481TGP9</accession>
<feature type="compositionally biased region" description="Gly residues" evidence="1">
    <location>
        <begin position="66"/>
        <end position="79"/>
    </location>
</feature>
<sequence length="111" mass="11615">MTTRYRPHVVTSPGGVSEWSSSTRSVNCRQNLATTSAKETVDENMQTLSPPARRASSSPKKVASGGASGGGAPPAGPGGRRAACRTSGPRRGRNRQRRAENPGMAYSPMTT</sequence>
<reference evidence="2" key="1">
    <citation type="submission" date="2018-08" db="EMBL/GenBank/DDBJ databases">
        <title>HSV2 whole genome sequences from clinical isolates.</title>
        <authorList>
            <person name="Roychoudhury P."/>
            <person name="Greninger A.L."/>
            <person name="Jerome K.R."/>
            <person name="Johnston C."/>
            <person name="Wald A."/>
            <person name="Xie H."/>
        </authorList>
    </citation>
    <scope>NUCLEOTIDE SEQUENCE</scope>
    <source>
        <strain evidence="2">2006-13867CAM</strain>
    </source>
</reference>
<feature type="compositionally biased region" description="Polar residues" evidence="1">
    <location>
        <begin position="18"/>
        <end position="48"/>
    </location>
</feature>
<feature type="compositionally biased region" description="Low complexity" evidence="1">
    <location>
        <begin position="49"/>
        <end position="65"/>
    </location>
</feature>
<organismHost>
    <name type="scientific">Homo sapiens</name>
    <name type="common">Human</name>
    <dbReference type="NCBI Taxonomy" id="9606"/>
</organismHost>